<protein>
    <submittedName>
        <fullName evidence="3">Related to dehydrogenase/reductase</fullName>
    </submittedName>
</protein>
<evidence type="ECO:0000313" key="3">
    <source>
        <dbReference type="EMBL" id="CZT08357.1"/>
    </source>
</evidence>
<keyword evidence="4" id="KW-1185">Reference proteome</keyword>
<proteinExistence type="inferred from homology"/>
<organism evidence="3 4">
    <name type="scientific">Rhynchosporium graminicola</name>
    <dbReference type="NCBI Taxonomy" id="2792576"/>
    <lineage>
        <taxon>Eukaryota</taxon>
        <taxon>Fungi</taxon>
        <taxon>Dikarya</taxon>
        <taxon>Ascomycota</taxon>
        <taxon>Pezizomycotina</taxon>
        <taxon>Leotiomycetes</taxon>
        <taxon>Helotiales</taxon>
        <taxon>Ploettnerulaceae</taxon>
        <taxon>Rhynchosporium</taxon>
    </lineage>
</organism>
<dbReference type="STRING" id="914237.A0A1E1LCZ8"/>
<keyword evidence="2" id="KW-0560">Oxidoreductase</keyword>
<evidence type="ECO:0000256" key="1">
    <source>
        <dbReference type="ARBA" id="ARBA00006484"/>
    </source>
</evidence>
<dbReference type="PANTHER" id="PTHR24320">
    <property type="entry name" value="RETINOL DEHYDROGENASE"/>
    <property type="match status" value="1"/>
</dbReference>
<dbReference type="InParanoid" id="A0A1E1LCZ8"/>
<dbReference type="Proteomes" id="UP000178129">
    <property type="component" value="Unassembled WGS sequence"/>
</dbReference>
<gene>
    <name evidence="3" type="ORF">RCO7_08244</name>
</gene>
<evidence type="ECO:0000256" key="2">
    <source>
        <dbReference type="ARBA" id="ARBA00023002"/>
    </source>
</evidence>
<comment type="caution">
    <text evidence="3">The sequence shown here is derived from an EMBL/GenBank/DDBJ whole genome shotgun (WGS) entry which is preliminary data.</text>
</comment>
<sequence>MSLTSTIIITGGTSGLGYNAALILARQNPTYLIIVASRKDSDTSATSINKTLQQKNAIFLPVDLSKLESIRAFASSFSKNNYPPIKALLLNAALQFPAGLNMTEDGIEKTFGITHVGNALLYHLLTPHLADNARIVVTSSGTHDPAQKSGLPDAVYISAEMLAHPTGEWATMKDGLQRYASAKLTNVLWTYALHRRLEQSTSAANAQKESNKKITITAMDPGLMPGTSLARDWKIFNYIPGFFWFSILPLLTPLARRFVHPNIHTAKESGAALANLATAAEFEGTSGKYFEGNKEIKSSVDSYNIAFQEDLWEWTVKNVSLNEEERARFDLERQ</sequence>
<dbReference type="InterPro" id="IPR036291">
    <property type="entry name" value="NAD(P)-bd_dom_sf"/>
</dbReference>
<dbReference type="Gene3D" id="3.40.50.720">
    <property type="entry name" value="NAD(P)-binding Rossmann-like Domain"/>
    <property type="match status" value="1"/>
</dbReference>
<dbReference type="InterPro" id="IPR002347">
    <property type="entry name" value="SDR_fam"/>
</dbReference>
<dbReference type="AlphaFoldDB" id="A0A1E1LCZ8"/>
<dbReference type="EMBL" id="FJUW01000046">
    <property type="protein sequence ID" value="CZT08357.1"/>
    <property type="molecule type" value="Genomic_DNA"/>
</dbReference>
<name>A0A1E1LCZ8_9HELO</name>
<evidence type="ECO:0000313" key="4">
    <source>
        <dbReference type="Proteomes" id="UP000178129"/>
    </source>
</evidence>
<dbReference type="SUPFAM" id="SSF51735">
    <property type="entry name" value="NAD(P)-binding Rossmann-fold domains"/>
    <property type="match status" value="1"/>
</dbReference>
<reference evidence="4" key="1">
    <citation type="submission" date="2016-03" db="EMBL/GenBank/DDBJ databases">
        <authorList>
            <person name="Ploux O."/>
        </authorList>
    </citation>
    <scope>NUCLEOTIDE SEQUENCE [LARGE SCALE GENOMIC DNA]</scope>
    <source>
        <strain evidence="4">UK7</strain>
    </source>
</reference>
<dbReference type="Pfam" id="PF00106">
    <property type="entry name" value="adh_short"/>
    <property type="match status" value="1"/>
</dbReference>
<dbReference type="GO" id="GO:0016491">
    <property type="term" value="F:oxidoreductase activity"/>
    <property type="evidence" value="ECO:0007669"/>
    <property type="project" value="UniProtKB-KW"/>
</dbReference>
<comment type="similarity">
    <text evidence="1">Belongs to the short-chain dehydrogenases/reductases (SDR) family.</text>
</comment>
<accession>A0A1E1LCZ8</accession>
<dbReference type="PANTHER" id="PTHR24320:SF152">
    <property type="entry name" value="SHORT-CHAIN DEHYDROGENASE_REDUCTASE FAMILY PROTEIN"/>
    <property type="match status" value="1"/>
</dbReference>